<organism evidence="3 4">
    <name type="scientific">Corynebacterium mucifaciens</name>
    <dbReference type="NCBI Taxonomy" id="57171"/>
    <lineage>
        <taxon>Bacteria</taxon>
        <taxon>Bacillati</taxon>
        <taxon>Actinomycetota</taxon>
        <taxon>Actinomycetes</taxon>
        <taxon>Mycobacteriales</taxon>
        <taxon>Corynebacteriaceae</taxon>
        <taxon>Corynebacterium</taxon>
    </lineage>
</organism>
<reference evidence="3 4" key="1">
    <citation type="submission" date="2020-04" db="EMBL/GenBank/DDBJ databases">
        <title>MicrobeNet Type strains.</title>
        <authorList>
            <person name="Nicholson A.C."/>
        </authorList>
    </citation>
    <scope>NUCLEOTIDE SEQUENCE [LARGE SCALE GENOMIC DNA]</scope>
    <source>
        <strain evidence="3 4">ATCC 700355</strain>
    </source>
</reference>
<dbReference type="Proteomes" id="UP001549139">
    <property type="component" value="Unassembled WGS sequence"/>
</dbReference>
<dbReference type="SUPFAM" id="SSF100950">
    <property type="entry name" value="NagB/RpiA/CoA transferase-like"/>
    <property type="match status" value="1"/>
</dbReference>
<dbReference type="PANTHER" id="PTHR43682:SF1">
    <property type="entry name" value="LACTATE UTILIZATION PROTEIN C"/>
    <property type="match status" value="1"/>
</dbReference>
<gene>
    <name evidence="3" type="ORF">HF989_01490</name>
    <name evidence="2" type="ORF">JOF50_000300</name>
</gene>
<dbReference type="EMBL" id="JAAXPF010000001">
    <property type="protein sequence ID" value="NKY68058.1"/>
    <property type="molecule type" value="Genomic_DNA"/>
</dbReference>
<accession>A0A7X6RE88</accession>
<keyword evidence="5" id="KW-1185">Reference proteome</keyword>
<evidence type="ECO:0000313" key="3">
    <source>
        <dbReference type="EMBL" id="NKY68058.1"/>
    </source>
</evidence>
<reference evidence="2 5" key="2">
    <citation type="submission" date="2024-06" db="EMBL/GenBank/DDBJ databases">
        <title>Sequencing the genomes of 1000 actinobacteria strains.</title>
        <authorList>
            <person name="Klenk H.-P."/>
        </authorList>
    </citation>
    <scope>NUCLEOTIDE SEQUENCE [LARGE SCALE GENOMIC DNA]</scope>
    <source>
        <strain evidence="2 5">DSM 44265</strain>
    </source>
</reference>
<dbReference type="Pfam" id="PF02589">
    <property type="entry name" value="LUD_dom"/>
    <property type="match status" value="1"/>
</dbReference>
<sequence length="223" mass="24526">MTTPVSGDSARDTRNEDAKREILKRIRDAQQLSDAPESVEVVRNYHTSSDLSGDELREVLIDRLVDYKADVVQTTEESLREDILRVLADRECKEIVYAPGLDASLFDGFDGTARPDSNESDPRELGDVDAVVTDSHVTSAQTGTIVLESDDVCGRRALSLVPDRHICIVRPDTVVYGVPEMISRVNPERPATMISGPSATSDIELVRVEGVHGPRDLIVMVVK</sequence>
<dbReference type="Gene3D" id="3.40.50.10420">
    <property type="entry name" value="NagB/RpiA/CoA transferase-like"/>
    <property type="match status" value="1"/>
</dbReference>
<evidence type="ECO:0000313" key="4">
    <source>
        <dbReference type="Proteomes" id="UP000554284"/>
    </source>
</evidence>
<dbReference type="EMBL" id="JBEPNZ010000001">
    <property type="protein sequence ID" value="MET3943501.1"/>
    <property type="molecule type" value="Genomic_DNA"/>
</dbReference>
<dbReference type="InterPro" id="IPR024185">
    <property type="entry name" value="FTHF_cligase-like_sf"/>
</dbReference>
<dbReference type="PANTHER" id="PTHR43682">
    <property type="entry name" value="LACTATE UTILIZATION PROTEIN C"/>
    <property type="match status" value="1"/>
</dbReference>
<comment type="caution">
    <text evidence="3">The sequence shown here is derived from an EMBL/GenBank/DDBJ whole genome shotgun (WGS) entry which is preliminary data.</text>
</comment>
<name>A0A7X6RE88_9CORY</name>
<dbReference type="InterPro" id="IPR037171">
    <property type="entry name" value="NagB/RpiA_transferase-like"/>
</dbReference>
<dbReference type="RefSeq" id="WP_168683586.1">
    <property type="nucleotide sequence ID" value="NZ_JAAXPF010000001.1"/>
</dbReference>
<evidence type="ECO:0000259" key="1">
    <source>
        <dbReference type="Pfam" id="PF02589"/>
    </source>
</evidence>
<evidence type="ECO:0000313" key="5">
    <source>
        <dbReference type="Proteomes" id="UP001549139"/>
    </source>
</evidence>
<dbReference type="Proteomes" id="UP000554284">
    <property type="component" value="Unassembled WGS sequence"/>
</dbReference>
<protein>
    <submittedName>
        <fullName evidence="2">L-lactate dehydrogenase complex protein LldG</fullName>
    </submittedName>
    <submittedName>
        <fullName evidence="3">LUD domain-containing protein</fullName>
    </submittedName>
</protein>
<dbReference type="AlphaFoldDB" id="A0A7X6RE88"/>
<feature type="domain" description="LUD" evidence="1">
    <location>
        <begin position="60"/>
        <end position="222"/>
    </location>
</feature>
<proteinExistence type="predicted"/>
<evidence type="ECO:0000313" key="2">
    <source>
        <dbReference type="EMBL" id="MET3943501.1"/>
    </source>
</evidence>
<dbReference type="InterPro" id="IPR003741">
    <property type="entry name" value="LUD_dom"/>
</dbReference>